<dbReference type="SUPFAM" id="SSF53756">
    <property type="entry name" value="UDP-Glycosyltransferase/glycogen phosphorylase"/>
    <property type="match status" value="1"/>
</dbReference>
<organism evidence="1 2">
    <name type="scientific">Caulobacter segnis</name>
    <dbReference type="NCBI Taxonomy" id="88688"/>
    <lineage>
        <taxon>Bacteria</taxon>
        <taxon>Pseudomonadati</taxon>
        <taxon>Pseudomonadota</taxon>
        <taxon>Alphaproteobacteria</taxon>
        <taxon>Caulobacterales</taxon>
        <taxon>Caulobacteraceae</taxon>
        <taxon>Caulobacter</taxon>
    </lineage>
</organism>
<proteinExistence type="predicted"/>
<dbReference type="Gene3D" id="3.40.50.12580">
    <property type="match status" value="1"/>
</dbReference>
<name>A0ABM6TIT4_9CAUL</name>
<keyword evidence="1" id="KW-0808">Transferase</keyword>
<dbReference type="EMBL" id="CP027850">
    <property type="protein sequence ID" value="AVQ03098.1"/>
    <property type="molecule type" value="Genomic_DNA"/>
</dbReference>
<dbReference type="InterPro" id="IPR043148">
    <property type="entry name" value="TagF_C"/>
</dbReference>
<accession>A0ABM6TIT4</accession>
<evidence type="ECO:0000313" key="1">
    <source>
        <dbReference type="EMBL" id="AVQ03098.1"/>
    </source>
</evidence>
<sequence>MRADHPKIGFLFLGGVHQALHIAPIAAALAREGRAQVSMFAPLEDIAPLTRLLSDLECAHPVQALMIPAWLSKPHAVIAKQPPKLACLLANRSRFEDLDVLVAAERTSTALKAWPGPSPKLVHVPHGAGDRARGFERRIRRFDHVIVSGPKDQARMIAQGLVSPATCSVSGSVKVSTVLSHPRMGVRGRLFTNDRPVVLYNPHFDAKLSSWASFGARMAAAFREQDHFNLVIAPHVRLSRGWSSSQRARFEALALEDRILVDAGSDRSHDMTYTMAADIYVGDVSSQVYEFLARPRPCVFLDRGVGARAEDPSFAFWSLGELVADPSDVLAALTRAHAVHARYRDRQVLAVEAALGRLEDATRTAADTLLRISRSPD</sequence>
<protein>
    <submittedName>
        <fullName evidence="1">Glycosyl transferase</fullName>
    </submittedName>
</protein>
<dbReference type="GO" id="GO:0016740">
    <property type="term" value="F:transferase activity"/>
    <property type="evidence" value="ECO:0007669"/>
    <property type="project" value="UniProtKB-KW"/>
</dbReference>
<dbReference type="RefSeq" id="WP_013080082.1">
    <property type="nucleotide sequence ID" value="NZ_CP027850.1"/>
</dbReference>
<dbReference type="Proteomes" id="UP000240527">
    <property type="component" value="Chromosome"/>
</dbReference>
<gene>
    <name evidence="1" type="ORF">B7G68_15320</name>
</gene>
<keyword evidence="2" id="KW-1185">Reference proteome</keyword>
<evidence type="ECO:0000313" key="2">
    <source>
        <dbReference type="Proteomes" id="UP000240527"/>
    </source>
</evidence>
<reference evidence="1 2" key="1">
    <citation type="journal article" date="2015" name="Biotechnol. Bioeng.">
        <title>Genome sequence and phenotypic characterization of Caulobacter segnis.</title>
        <authorList>
            <person name="Patel S."/>
            <person name="Fletcher B."/>
            <person name="Scott D.C."/>
            <person name="Ely B."/>
        </authorList>
    </citation>
    <scope>NUCLEOTIDE SEQUENCE [LARGE SCALE GENOMIC DNA]</scope>
    <source>
        <strain evidence="1 2">TK0059</strain>
    </source>
</reference>